<sequence>MITNVLFCLLWIFLCSAAIVQSQNTQDSQLNSCDFFSGSWVHDDTYPLYDSSLCPFIGDQFDCKKKGRPDTDYLKLKWKPTGCELPRFDGKDFLNRYKGKKILFVGDSISNDQWQSLICLLHVAVPQSEYTVSAHKFYLSEYDIEVSRLVHQYLVDLVEENTGTVLQLDSISTNCEEFKGYDILIFDSWHWWNRNDTGKLWDYIQDGTQMVKDMDCLVAYKKALTTWSKWVESNVDPSVTKVFFQGLTPSHFSGQTWNDTNADVSCEGQTEPINFSSYPEGLLPKGVAILNEVLASMSKPVTLLNVTTLSQFRKDGHPSIYGQSGAQGNDCLHCSLCPFIGDQFDCKKKGRPDTDYLKLKWKPTGCELPRFDGKDFLNRYKGKKILFVGDSISNNQWQSLICLLHVAVPQSKYEVSARKFYLPEYKIEVTRLVHQYLVDLVQEEKGKVLKLDSINENGKEFKGYDIIIFDSWRWWSRNDTGKLWDYIQDGTQMVKDMDCLVAYKKALTTWSKWVESNVDPSVTKVFFQGLTPSHFSGQTWNDTNADVSCEGQTEPINFSSYPEGLLPKGVAILNEVLASMSKPVTLLNVTTLSQFRKDGHPSIYGKYGAQGNDCLHWCVSGVPDTWNQILYAKLVAGGK</sequence>
<evidence type="ECO:0000313" key="11">
    <source>
        <dbReference type="Proteomes" id="UP000188354"/>
    </source>
</evidence>
<keyword evidence="4" id="KW-0735">Signal-anchor</keyword>
<keyword evidence="3" id="KW-0812">Transmembrane</keyword>
<dbReference type="Proteomes" id="UP000188354">
    <property type="component" value="Chromosome LG07"/>
</dbReference>
<dbReference type="Gramene" id="OIW08202">
    <property type="protein sequence ID" value="OIW08202"/>
    <property type="gene ID" value="TanjilG_15163"/>
</dbReference>
<feature type="domain" description="Trichome birefringence-like N-terminal" evidence="9">
    <location>
        <begin position="32"/>
        <end position="84"/>
    </location>
</feature>
<evidence type="ECO:0000256" key="6">
    <source>
        <dbReference type="ARBA" id="ARBA00023136"/>
    </source>
</evidence>
<dbReference type="GO" id="GO:0005794">
    <property type="term" value="C:Golgi apparatus"/>
    <property type="evidence" value="ECO:0007669"/>
    <property type="project" value="TreeGrafter"/>
</dbReference>
<feature type="domain" description="Trichome birefringence-like C-terminal" evidence="8">
    <location>
        <begin position="368"/>
        <end position="632"/>
    </location>
</feature>
<dbReference type="GO" id="GO:0016020">
    <property type="term" value="C:membrane"/>
    <property type="evidence" value="ECO:0007669"/>
    <property type="project" value="UniProtKB-SubCell"/>
</dbReference>
<dbReference type="Pfam" id="PF13839">
    <property type="entry name" value="PC-Esterase"/>
    <property type="match status" value="2"/>
</dbReference>
<evidence type="ECO:0000256" key="7">
    <source>
        <dbReference type="SAM" id="SignalP"/>
    </source>
</evidence>
<dbReference type="GO" id="GO:0016413">
    <property type="term" value="F:O-acetyltransferase activity"/>
    <property type="evidence" value="ECO:0007669"/>
    <property type="project" value="InterPro"/>
</dbReference>
<feature type="signal peptide" evidence="7">
    <location>
        <begin position="1"/>
        <end position="22"/>
    </location>
</feature>
<evidence type="ECO:0000313" key="10">
    <source>
        <dbReference type="EMBL" id="OIW08202.1"/>
    </source>
</evidence>
<evidence type="ECO:0000256" key="1">
    <source>
        <dbReference type="ARBA" id="ARBA00004167"/>
    </source>
</evidence>
<organism evidence="10 11">
    <name type="scientific">Lupinus angustifolius</name>
    <name type="common">Narrow-leaved blue lupine</name>
    <dbReference type="NCBI Taxonomy" id="3871"/>
    <lineage>
        <taxon>Eukaryota</taxon>
        <taxon>Viridiplantae</taxon>
        <taxon>Streptophyta</taxon>
        <taxon>Embryophyta</taxon>
        <taxon>Tracheophyta</taxon>
        <taxon>Spermatophyta</taxon>
        <taxon>Magnoliopsida</taxon>
        <taxon>eudicotyledons</taxon>
        <taxon>Gunneridae</taxon>
        <taxon>Pentapetalae</taxon>
        <taxon>rosids</taxon>
        <taxon>fabids</taxon>
        <taxon>Fabales</taxon>
        <taxon>Fabaceae</taxon>
        <taxon>Papilionoideae</taxon>
        <taxon>50 kb inversion clade</taxon>
        <taxon>genistoids sensu lato</taxon>
        <taxon>core genistoids</taxon>
        <taxon>Genisteae</taxon>
        <taxon>Lupinus</taxon>
    </lineage>
</organism>
<dbReference type="PANTHER" id="PTHR32285:SF206">
    <property type="entry name" value="PROTEIN TRICHOME BIREFRINGENCE-LIKE 37"/>
    <property type="match status" value="1"/>
</dbReference>
<dbReference type="InterPro" id="IPR025846">
    <property type="entry name" value="TBL_N"/>
</dbReference>
<evidence type="ECO:0008006" key="12">
    <source>
        <dbReference type="Google" id="ProtNLM"/>
    </source>
</evidence>
<feature type="domain" description="Trichome birefringence-like N-terminal" evidence="9">
    <location>
        <begin position="335"/>
        <end position="367"/>
    </location>
</feature>
<protein>
    <recommendedName>
        <fullName evidence="12">Trichome birefringence-like N-terminal domain-containing protein</fullName>
    </recommendedName>
</protein>
<evidence type="ECO:0000256" key="5">
    <source>
        <dbReference type="ARBA" id="ARBA00022989"/>
    </source>
</evidence>
<evidence type="ECO:0000256" key="3">
    <source>
        <dbReference type="ARBA" id="ARBA00022692"/>
    </source>
</evidence>
<comment type="subcellular location">
    <subcellularLocation>
        <location evidence="1">Membrane</location>
        <topology evidence="1">Single-pass membrane protein</topology>
    </subcellularLocation>
</comment>
<dbReference type="InterPro" id="IPR029962">
    <property type="entry name" value="TBL"/>
</dbReference>
<feature type="domain" description="Trichome birefringence-like C-terminal" evidence="8">
    <location>
        <begin position="85"/>
        <end position="334"/>
    </location>
</feature>
<feature type="chain" id="PRO_5009644839" description="Trichome birefringence-like N-terminal domain-containing protein" evidence="7">
    <location>
        <begin position="23"/>
        <end position="639"/>
    </location>
</feature>
<gene>
    <name evidence="10" type="ORF">TanjilG_15163</name>
</gene>
<keyword evidence="7" id="KW-0732">Signal</keyword>
<evidence type="ECO:0000259" key="9">
    <source>
        <dbReference type="Pfam" id="PF14416"/>
    </source>
</evidence>
<dbReference type="Pfam" id="PF14416">
    <property type="entry name" value="PMR5N"/>
    <property type="match status" value="2"/>
</dbReference>
<reference evidence="10 11" key="1">
    <citation type="journal article" date="2017" name="Plant Biotechnol. J.">
        <title>A comprehensive draft genome sequence for lupin (Lupinus angustifolius), an emerging health food: insights into plant-microbe interactions and legume evolution.</title>
        <authorList>
            <person name="Hane J.K."/>
            <person name="Ming Y."/>
            <person name="Kamphuis L.G."/>
            <person name="Nelson M.N."/>
            <person name="Garg G."/>
            <person name="Atkins C.A."/>
            <person name="Bayer P.E."/>
            <person name="Bravo A."/>
            <person name="Bringans S."/>
            <person name="Cannon S."/>
            <person name="Edwards D."/>
            <person name="Foley R."/>
            <person name="Gao L.L."/>
            <person name="Harrison M.J."/>
            <person name="Huang W."/>
            <person name="Hurgobin B."/>
            <person name="Li S."/>
            <person name="Liu C.W."/>
            <person name="McGrath A."/>
            <person name="Morahan G."/>
            <person name="Murray J."/>
            <person name="Weller J."/>
            <person name="Jian J."/>
            <person name="Singh K.B."/>
        </authorList>
    </citation>
    <scope>NUCLEOTIDE SEQUENCE [LARGE SCALE GENOMIC DNA]</scope>
    <source>
        <strain evidence="11">cv. Tanjil</strain>
        <tissue evidence="10">Whole plant</tissue>
    </source>
</reference>
<dbReference type="AlphaFoldDB" id="A0A1J7HP37"/>
<dbReference type="EMBL" id="CM007367">
    <property type="protein sequence ID" value="OIW08202.1"/>
    <property type="molecule type" value="Genomic_DNA"/>
</dbReference>
<proteinExistence type="inferred from homology"/>
<comment type="similarity">
    <text evidence="2">Belongs to the PC-esterase family. TBL subfamily.</text>
</comment>
<evidence type="ECO:0000256" key="4">
    <source>
        <dbReference type="ARBA" id="ARBA00022968"/>
    </source>
</evidence>
<keyword evidence="11" id="KW-1185">Reference proteome</keyword>
<accession>A0A1J7HP37</accession>
<dbReference type="PANTHER" id="PTHR32285">
    <property type="entry name" value="PROTEIN TRICHOME BIREFRINGENCE-LIKE 9-RELATED"/>
    <property type="match status" value="1"/>
</dbReference>
<evidence type="ECO:0000259" key="8">
    <source>
        <dbReference type="Pfam" id="PF13839"/>
    </source>
</evidence>
<dbReference type="OMA" id="TWNDTNA"/>
<dbReference type="STRING" id="3871.A0A1J7HP37"/>
<dbReference type="InterPro" id="IPR026057">
    <property type="entry name" value="TBL_C"/>
</dbReference>
<keyword evidence="6" id="KW-0472">Membrane</keyword>
<keyword evidence="5" id="KW-1133">Transmembrane helix</keyword>
<name>A0A1J7HP37_LUPAN</name>
<evidence type="ECO:0000256" key="2">
    <source>
        <dbReference type="ARBA" id="ARBA00007727"/>
    </source>
</evidence>